<feature type="domain" description="Transglycosylase SLT" evidence="2">
    <location>
        <begin position="178"/>
        <end position="254"/>
    </location>
</feature>
<protein>
    <submittedName>
        <fullName evidence="3">Lytic transglycosylase domain-containing protein</fullName>
    </submittedName>
</protein>
<accession>A0ABY4ALR2</accession>
<evidence type="ECO:0000256" key="1">
    <source>
        <dbReference type="SAM" id="Phobius"/>
    </source>
</evidence>
<keyword evidence="4" id="KW-1185">Reference proteome</keyword>
<proteinExistence type="predicted"/>
<dbReference type="SUPFAM" id="SSF53955">
    <property type="entry name" value="Lysozyme-like"/>
    <property type="match status" value="1"/>
</dbReference>
<reference evidence="3 4" key="1">
    <citation type="submission" date="2020-11" db="EMBL/GenBank/DDBJ databases">
        <title>Algicoccus daihaiensis sp.nov., isolated from Daihai Lake in Inner Mongolia.</title>
        <authorList>
            <person name="Kai J."/>
        </authorList>
    </citation>
    <scope>NUCLEOTIDE SEQUENCE [LARGE SCALE GENOMIC DNA]</scope>
    <source>
        <strain evidence="4">f23</strain>
    </source>
</reference>
<sequence>MTEALSPNNRSRLSRAQHQLALTVRTAGAYLGVAAFVVVFLVLSVPALRQQVTLLHEAVLVALAPEGTRQAISSMGFVSPPNVVAPQVSPVDLDSVPVRVLEQLPETNEKTQEPEIERTERVGLLGDIPLEQIQAARELFGVSEAQLKALEHYIARKYRVAKAVTDRIVESAFVVGAELNVNPVLILAVMSVESRFNPYAESGAGAQGLMQVMTRVHTDKFEKFGDGPEDAFHPEINIRVGAQILHDCIRRRGSVTNGLKCYVGASGPDDGGYGTKVLSEMRRMALAAKIKV</sequence>
<keyword evidence="1" id="KW-0812">Transmembrane</keyword>
<gene>
    <name evidence="3" type="ORF">DHf2319_04220</name>
</gene>
<evidence type="ECO:0000259" key="2">
    <source>
        <dbReference type="Pfam" id="PF01464"/>
    </source>
</evidence>
<dbReference type="Pfam" id="PF01464">
    <property type="entry name" value="SLT"/>
    <property type="match status" value="1"/>
</dbReference>
<keyword evidence="1" id="KW-0472">Membrane</keyword>
<dbReference type="Gene3D" id="1.10.530.10">
    <property type="match status" value="1"/>
</dbReference>
<organism evidence="3 4">
    <name type="scientific">Orrella daihaiensis</name>
    <dbReference type="NCBI Taxonomy" id="2782176"/>
    <lineage>
        <taxon>Bacteria</taxon>
        <taxon>Pseudomonadati</taxon>
        <taxon>Pseudomonadota</taxon>
        <taxon>Betaproteobacteria</taxon>
        <taxon>Burkholderiales</taxon>
        <taxon>Alcaligenaceae</taxon>
        <taxon>Orrella</taxon>
    </lineage>
</organism>
<evidence type="ECO:0000313" key="3">
    <source>
        <dbReference type="EMBL" id="UOD51114.1"/>
    </source>
</evidence>
<evidence type="ECO:0000313" key="4">
    <source>
        <dbReference type="Proteomes" id="UP000831607"/>
    </source>
</evidence>
<feature type="transmembrane region" description="Helical" evidence="1">
    <location>
        <begin position="20"/>
        <end position="43"/>
    </location>
</feature>
<dbReference type="InterPro" id="IPR008258">
    <property type="entry name" value="Transglycosylase_SLT_dom_1"/>
</dbReference>
<name>A0ABY4ALR2_9BURK</name>
<dbReference type="Proteomes" id="UP000831607">
    <property type="component" value="Chromosome"/>
</dbReference>
<dbReference type="EMBL" id="CP063982">
    <property type="protein sequence ID" value="UOD51114.1"/>
    <property type="molecule type" value="Genomic_DNA"/>
</dbReference>
<keyword evidence="1" id="KW-1133">Transmembrane helix</keyword>
<dbReference type="InterPro" id="IPR023346">
    <property type="entry name" value="Lysozyme-like_dom_sf"/>
</dbReference>
<dbReference type="RefSeq" id="WP_243479583.1">
    <property type="nucleotide sequence ID" value="NZ_CP063982.1"/>
</dbReference>
<dbReference type="CDD" id="cd00254">
    <property type="entry name" value="LT-like"/>
    <property type="match status" value="1"/>
</dbReference>